<comment type="caution">
    <text evidence="2">The sequence shown here is derived from an EMBL/GenBank/DDBJ whole genome shotgun (WGS) entry which is preliminary data.</text>
</comment>
<feature type="region of interest" description="Disordered" evidence="1">
    <location>
        <begin position="217"/>
        <end position="247"/>
    </location>
</feature>
<sequence length="416" mass="40956">MGASPKKGSYGPGSHPPSPRQPCSPAHGTSPTNSRTPTTVSSPFASLGGSCNNSGSYYTTSSSAAGPSNTTPSTLAVRAASHNPLHTPPLAQTGAGGLAAWGLWTPHSSLAHASAAHAHHPLAHAPSRDFHLHSPHAPQPPLMLSALQPRTERATLSVLSSTAPAADRDAQAGSGGNSSSGAAAANTNTSLAAAPPPLHPSVAPYLPSYATGLRKPATSAKHYSAPHSPPPGLLPVRNGTSSTSTSVNSISAVLAQVRSSNQASVPHSPQRPLASAAWPPSCTPTTGGVGGSAPASAVGITATGGAAAAAAQAGSGGMHAGGIALPNGGCGSSHRGGGKGVSSSSSSSSILTPVHAAQRDAELSRLRVGVVRGVGGGSGGRSGPLPTASSLGMADEPWQGQQQQPQQQQQQQRQQS</sequence>
<organism evidence="2 3">
    <name type="scientific">Dunaliella salina</name>
    <name type="common">Green alga</name>
    <name type="synonym">Protococcus salinus</name>
    <dbReference type="NCBI Taxonomy" id="3046"/>
    <lineage>
        <taxon>Eukaryota</taxon>
        <taxon>Viridiplantae</taxon>
        <taxon>Chlorophyta</taxon>
        <taxon>core chlorophytes</taxon>
        <taxon>Chlorophyceae</taxon>
        <taxon>CS clade</taxon>
        <taxon>Chlamydomonadales</taxon>
        <taxon>Dunaliellaceae</taxon>
        <taxon>Dunaliella</taxon>
    </lineage>
</organism>
<protein>
    <submittedName>
        <fullName evidence="2">Uncharacterized protein</fullName>
    </submittedName>
</protein>
<feature type="compositionally biased region" description="Polar residues" evidence="1">
    <location>
        <begin position="27"/>
        <end position="44"/>
    </location>
</feature>
<feature type="region of interest" description="Disordered" evidence="1">
    <location>
        <begin position="1"/>
        <end position="46"/>
    </location>
</feature>
<reference evidence="2" key="1">
    <citation type="submission" date="2017-08" db="EMBL/GenBank/DDBJ databases">
        <authorList>
            <person name="Polle J.E."/>
            <person name="Barry K."/>
            <person name="Cushman J."/>
            <person name="Schmutz J."/>
            <person name="Tran D."/>
            <person name="Hathwaick L.T."/>
            <person name="Yim W.C."/>
            <person name="Jenkins J."/>
            <person name="Mckie-Krisberg Z.M."/>
            <person name="Prochnik S."/>
            <person name="Lindquist E."/>
            <person name="Dockter R.B."/>
            <person name="Adam C."/>
            <person name="Molina H."/>
            <person name="Bunkerborg J."/>
            <person name="Jin E."/>
            <person name="Buchheim M."/>
            <person name="Magnuson J."/>
        </authorList>
    </citation>
    <scope>NUCLEOTIDE SEQUENCE</scope>
    <source>
        <strain evidence="2">CCAP 19/18</strain>
    </source>
</reference>
<evidence type="ECO:0000313" key="3">
    <source>
        <dbReference type="Proteomes" id="UP000815325"/>
    </source>
</evidence>
<dbReference type="EMBL" id="MU069553">
    <property type="protein sequence ID" value="KAF5839147.1"/>
    <property type="molecule type" value="Genomic_DNA"/>
</dbReference>
<feature type="compositionally biased region" description="Low complexity" evidence="1">
    <location>
        <begin position="399"/>
        <end position="416"/>
    </location>
</feature>
<dbReference type="Proteomes" id="UP000815325">
    <property type="component" value="Unassembled WGS sequence"/>
</dbReference>
<proteinExistence type="predicted"/>
<feature type="compositionally biased region" description="Gly residues" evidence="1">
    <location>
        <begin position="329"/>
        <end position="340"/>
    </location>
</feature>
<accession>A0ABQ7GX15</accession>
<feature type="region of interest" description="Disordered" evidence="1">
    <location>
        <begin position="329"/>
        <end position="416"/>
    </location>
</feature>
<feature type="compositionally biased region" description="Gly residues" evidence="1">
    <location>
        <begin position="372"/>
        <end position="382"/>
    </location>
</feature>
<name>A0ABQ7GX15_DUNSA</name>
<gene>
    <name evidence="2" type="ORF">DUNSADRAFT_1460</name>
</gene>
<feature type="region of interest" description="Disordered" evidence="1">
    <location>
        <begin position="261"/>
        <end position="292"/>
    </location>
</feature>
<evidence type="ECO:0000313" key="2">
    <source>
        <dbReference type="EMBL" id="KAF5839147.1"/>
    </source>
</evidence>
<keyword evidence="3" id="KW-1185">Reference proteome</keyword>
<evidence type="ECO:0000256" key="1">
    <source>
        <dbReference type="SAM" id="MobiDB-lite"/>
    </source>
</evidence>
<feature type="compositionally biased region" description="Low complexity" evidence="1">
    <location>
        <begin position="1"/>
        <end position="13"/>
    </location>
</feature>
<feature type="region of interest" description="Disordered" evidence="1">
    <location>
        <begin position="153"/>
        <end position="184"/>
    </location>
</feature>